<feature type="domain" description="DUF4485" evidence="1">
    <location>
        <begin position="8"/>
        <end position="88"/>
    </location>
</feature>
<dbReference type="KEGG" id="ccin:112494740"/>
<dbReference type="GeneID" id="112494740"/>
<dbReference type="Proteomes" id="UP000694920">
    <property type="component" value="Unplaced"/>
</dbReference>
<dbReference type="InterPro" id="IPR027831">
    <property type="entry name" value="DUF4485"/>
</dbReference>
<sequence>MANDVEVLDKNFLYNNMMARALVQLFPEQERSQIFMWLEKLQSVAGNKDALSIRNDYMWLMLLVMQSGNLTEPFDKLPPTRELPPVSEIVPSQVYEDVLSSSDQNFSWIDKIISDTNITDENGMPTSGMPPYKFFEHQPQPMNGIICYFSVFSKDS</sequence>
<name>A0AAJ7RMY5_CEPCN</name>
<evidence type="ECO:0000313" key="3">
    <source>
        <dbReference type="RefSeq" id="XP_024943455.1"/>
    </source>
</evidence>
<dbReference type="Pfam" id="PF14846">
    <property type="entry name" value="DUF4485"/>
    <property type="match status" value="1"/>
</dbReference>
<protein>
    <submittedName>
        <fullName evidence="3">Uncharacterized protein LOC112494740</fullName>
    </submittedName>
</protein>
<dbReference type="RefSeq" id="XP_024943455.1">
    <property type="nucleotide sequence ID" value="XM_025087687.1"/>
</dbReference>
<reference evidence="3" key="1">
    <citation type="submission" date="2025-08" db="UniProtKB">
        <authorList>
            <consortium name="RefSeq"/>
        </authorList>
    </citation>
    <scope>IDENTIFICATION</scope>
</reference>
<gene>
    <name evidence="3" type="primary">LOC112494740</name>
</gene>
<evidence type="ECO:0000259" key="1">
    <source>
        <dbReference type="Pfam" id="PF14846"/>
    </source>
</evidence>
<dbReference type="AlphaFoldDB" id="A0AAJ7RMY5"/>
<accession>A0AAJ7RMY5</accession>
<organism evidence="2 3">
    <name type="scientific">Cephus cinctus</name>
    <name type="common">Wheat stem sawfly</name>
    <dbReference type="NCBI Taxonomy" id="211228"/>
    <lineage>
        <taxon>Eukaryota</taxon>
        <taxon>Metazoa</taxon>
        <taxon>Ecdysozoa</taxon>
        <taxon>Arthropoda</taxon>
        <taxon>Hexapoda</taxon>
        <taxon>Insecta</taxon>
        <taxon>Pterygota</taxon>
        <taxon>Neoptera</taxon>
        <taxon>Endopterygota</taxon>
        <taxon>Hymenoptera</taxon>
        <taxon>Cephoidea</taxon>
        <taxon>Cephidae</taxon>
        <taxon>Cephus</taxon>
    </lineage>
</organism>
<evidence type="ECO:0000313" key="2">
    <source>
        <dbReference type="Proteomes" id="UP000694920"/>
    </source>
</evidence>
<keyword evidence="2" id="KW-1185">Reference proteome</keyword>
<proteinExistence type="predicted"/>